<sequence length="394" mass="44385">MKKTSLALIIGSLMLCNAAQAADVNFSGYGSIRAGLVLGDDHFPRNFNYDDNIDFKEESLFALQVKTQINDDWSATIILQAKGQDDFELEARWAYLNYELTDETTLTLGRFALPYFRNSDTQDIGYAHNYSVMPRSVYRGQAFDVIEGIRLMHSTFIGDGDITIKGSYGSFSGSTLTALGEVESDINNIMQLSVEYSYDWFSIYFGALNAELDLDINSQLDAALMKSLPGYTVKDGTVYNPKPEQLAVYDMSATYVNEDSATYLSTGFTIDYQQWLFNAEYVTYKIDDSFSEQNKSMYVSLGYRFDKTVVTLVHEDVSYNFDYDNVSSADPYVNAFLTATNNTFLKPNEYDAQGIHIRYDASEGIAYKFEYTYATDKVEGEGASVVTFGIDYVF</sequence>
<feature type="signal peptide" evidence="1">
    <location>
        <begin position="1"/>
        <end position="21"/>
    </location>
</feature>
<gene>
    <name evidence="2" type="ORF">MTCD1_01692</name>
</gene>
<comment type="caution">
    <text evidence="2">The sequence shown here is derived from an EMBL/GenBank/DDBJ whole genome shotgun (WGS) entry which is preliminary data.</text>
</comment>
<reference evidence="2 3" key="1">
    <citation type="submission" date="2017-06" db="EMBL/GenBank/DDBJ databases">
        <title>Whole Genome Sequences of Colwellia marinimaniae MTCD1.</title>
        <authorList>
            <person name="Kusumoto H."/>
            <person name="Inoue M."/>
            <person name="Tanikawa K."/>
            <person name="Maeji H."/>
            <person name="Cameron J.H."/>
            <person name="Bartlett D.H."/>
        </authorList>
    </citation>
    <scope>NUCLEOTIDE SEQUENCE [LARGE SCALE GENOMIC DNA]</scope>
    <source>
        <strain evidence="2 3">MTCD1</strain>
    </source>
</reference>
<dbReference type="EMBL" id="BDQM01000011">
    <property type="protein sequence ID" value="GAW96082.1"/>
    <property type="molecule type" value="Genomic_DNA"/>
</dbReference>
<accession>A0ABQ0MV27</accession>
<evidence type="ECO:0000256" key="1">
    <source>
        <dbReference type="SAM" id="SignalP"/>
    </source>
</evidence>
<evidence type="ECO:0000313" key="3">
    <source>
        <dbReference type="Proteomes" id="UP000197068"/>
    </source>
</evidence>
<keyword evidence="3" id="KW-1185">Reference proteome</keyword>
<protein>
    <recommendedName>
        <fullName evidence="4">Porin domain-containing protein</fullName>
    </recommendedName>
</protein>
<evidence type="ECO:0000313" key="2">
    <source>
        <dbReference type="EMBL" id="GAW96082.1"/>
    </source>
</evidence>
<dbReference type="Proteomes" id="UP000197068">
    <property type="component" value="Unassembled WGS sequence"/>
</dbReference>
<dbReference type="RefSeq" id="WP_057180101.1">
    <property type="nucleotide sequence ID" value="NZ_BDQM01000011.1"/>
</dbReference>
<dbReference type="SUPFAM" id="SSF56935">
    <property type="entry name" value="Porins"/>
    <property type="match status" value="1"/>
</dbReference>
<feature type="chain" id="PRO_5046101698" description="Porin domain-containing protein" evidence="1">
    <location>
        <begin position="22"/>
        <end position="394"/>
    </location>
</feature>
<organism evidence="2 3">
    <name type="scientific">Colwellia marinimaniae</name>
    <dbReference type="NCBI Taxonomy" id="1513592"/>
    <lineage>
        <taxon>Bacteria</taxon>
        <taxon>Pseudomonadati</taxon>
        <taxon>Pseudomonadota</taxon>
        <taxon>Gammaproteobacteria</taxon>
        <taxon>Alteromonadales</taxon>
        <taxon>Colwelliaceae</taxon>
        <taxon>Colwellia</taxon>
    </lineage>
</organism>
<evidence type="ECO:0008006" key="4">
    <source>
        <dbReference type="Google" id="ProtNLM"/>
    </source>
</evidence>
<proteinExistence type="predicted"/>
<keyword evidence="1" id="KW-0732">Signal</keyword>
<name>A0ABQ0MV27_9GAMM</name>